<keyword evidence="6 11" id="KW-0816">Tricarboxylic acid cycle</keyword>
<comment type="catalytic activity">
    <reaction evidence="10 11">
        <text>N(6)-[(R)-dihydrolipoyl]-L-lysyl-[protein] + succinyl-CoA = N(6)-[(R)-S(8)-succinyldihydrolipoyl]-L-lysyl-[protein] + CoA</text>
        <dbReference type="Rhea" id="RHEA:15213"/>
        <dbReference type="Rhea" id="RHEA-COMP:10475"/>
        <dbReference type="Rhea" id="RHEA-COMP:20092"/>
        <dbReference type="ChEBI" id="CHEBI:57287"/>
        <dbReference type="ChEBI" id="CHEBI:57292"/>
        <dbReference type="ChEBI" id="CHEBI:83100"/>
        <dbReference type="ChEBI" id="CHEBI:83120"/>
        <dbReference type="EC" id="2.3.1.61"/>
    </reaction>
</comment>
<dbReference type="SUPFAM" id="SSF47005">
    <property type="entry name" value="Peripheral subunit-binding domain of 2-oxo acid dehydrogenase complex"/>
    <property type="match status" value="1"/>
</dbReference>
<dbReference type="InterPro" id="IPR036625">
    <property type="entry name" value="E3-bd_dom_sf"/>
</dbReference>
<dbReference type="Gene3D" id="4.10.320.10">
    <property type="entry name" value="E3-binding domain"/>
    <property type="match status" value="1"/>
</dbReference>
<protein>
    <recommendedName>
        <fullName evidence="5 11">Dihydrolipoyllysine-residue succinyltransferase component of 2-oxoglutarate dehydrogenase complex</fullName>
        <ecNumber evidence="4 11">2.3.1.61</ecNumber>
    </recommendedName>
    <alternativeName>
        <fullName evidence="11">2-oxoglutarate dehydrogenase complex component E2</fullName>
    </alternativeName>
</protein>
<dbReference type="InterPro" id="IPR023213">
    <property type="entry name" value="CAT-like_dom_sf"/>
</dbReference>
<dbReference type="EC" id="2.3.1.61" evidence="4 11"/>
<dbReference type="CDD" id="cd06849">
    <property type="entry name" value="lipoyl_domain"/>
    <property type="match status" value="1"/>
</dbReference>
<feature type="domain" description="Peripheral subunit-binding (PSBD)" evidence="14">
    <location>
        <begin position="121"/>
        <end position="158"/>
    </location>
</feature>
<dbReference type="InterPro" id="IPR000089">
    <property type="entry name" value="Biotin_lipoyl"/>
</dbReference>
<keyword evidence="16" id="KW-1185">Reference proteome</keyword>
<evidence type="ECO:0000256" key="1">
    <source>
        <dbReference type="ARBA" id="ARBA00004052"/>
    </source>
</evidence>
<dbReference type="UniPathway" id="UPA00868">
    <property type="reaction ID" value="UER00840"/>
</dbReference>
<proteinExistence type="inferred from homology"/>
<dbReference type="PANTHER" id="PTHR43416:SF5">
    <property type="entry name" value="DIHYDROLIPOYLLYSINE-RESIDUE SUCCINYLTRANSFERASE COMPONENT OF 2-OXOGLUTARATE DEHYDROGENASE COMPLEX, MITOCHONDRIAL"/>
    <property type="match status" value="1"/>
</dbReference>
<dbReference type="PROSITE" id="PS00189">
    <property type="entry name" value="LIPOYL"/>
    <property type="match status" value="1"/>
</dbReference>
<feature type="region of interest" description="Disordered" evidence="12">
    <location>
        <begin position="81"/>
        <end position="184"/>
    </location>
</feature>
<evidence type="ECO:0000256" key="12">
    <source>
        <dbReference type="SAM" id="MobiDB-lite"/>
    </source>
</evidence>
<comment type="cofactor">
    <cofactor evidence="11">
        <name>(R)-lipoate</name>
        <dbReference type="ChEBI" id="CHEBI:83088"/>
    </cofactor>
    <text evidence="11">Binds 1 lipoyl cofactor covalently.</text>
</comment>
<organism evidence="15 16">
    <name type="scientific">Psychrobacter piscatorii</name>
    <dbReference type="NCBI Taxonomy" id="554343"/>
    <lineage>
        <taxon>Bacteria</taxon>
        <taxon>Pseudomonadati</taxon>
        <taxon>Pseudomonadota</taxon>
        <taxon>Gammaproteobacteria</taxon>
        <taxon>Moraxellales</taxon>
        <taxon>Moraxellaceae</taxon>
        <taxon>Psychrobacter</taxon>
    </lineage>
</organism>
<dbReference type="Pfam" id="PF00198">
    <property type="entry name" value="2-oxoacid_dh"/>
    <property type="match status" value="1"/>
</dbReference>
<dbReference type="InterPro" id="IPR004167">
    <property type="entry name" value="PSBD"/>
</dbReference>
<name>A0A0T6DUI2_9GAMM</name>
<keyword evidence="9 11" id="KW-0012">Acyltransferase</keyword>
<evidence type="ECO:0000256" key="6">
    <source>
        <dbReference type="ARBA" id="ARBA00022532"/>
    </source>
</evidence>
<comment type="caution">
    <text evidence="15">The sequence shown here is derived from an EMBL/GenBank/DDBJ whole genome shotgun (WGS) entry which is preliminary data.</text>
</comment>
<dbReference type="Pfam" id="PF02817">
    <property type="entry name" value="E3_binding"/>
    <property type="match status" value="1"/>
</dbReference>
<dbReference type="SUPFAM" id="SSF51230">
    <property type="entry name" value="Single hybrid motif"/>
    <property type="match status" value="1"/>
</dbReference>
<dbReference type="PROSITE" id="PS51826">
    <property type="entry name" value="PSBD"/>
    <property type="match status" value="1"/>
</dbReference>
<keyword evidence="7 11" id="KW-0808">Transferase</keyword>
<dbReference type="InterPro" id="IPR001078">
    <property type="entry name" value="2-oxoacid_DH_actylTfrase"/>
</dbReference>
<dbReference type="SUPFAM" id="SSF52777">
    <property type="entry name" value="CoA-dependent acyltransferases"/>
    <property type="match status" value="1"/>
</dbReference>
<dbReference type="GO" id="GO:0045252">
    <property type="term" value="C:oxoglutarate dehydrogenase complex"/>
    <property type="evidence" value="ECO:0007669"/>
    <property type="project" value="UniProtKB-UniRule"/>
</dbReference>
<evidence type="ECO:0000259" key="13">
    <source>
        <dbReference type="PROSITE" id="PS50968"/>
    </source>
</evidence>
<feature type="compositionally biased region" description="Polar residues" evidence="12">
    <location>
        <begin position="153"/>
        <end position="162"/>
    </location>
</feature>
<dbReference type="STRING" id="554343.AS194_05255"/>
<dbReference type="Pfam" id="PF00364">
    <property type="entry name" value="Biotin_lipoyl"/>
    <property type="match status" value="1"/>
</dbReference>
<feature type="domain" description="Lipoyl-binding" evidence="13">
    <location>
        <begin position="1"/>
        <end position="76"/>
    </location>
</feature>
<dbReference type="InterPro" id="IPR003016">
    <property type="entry name" value="2-oxoA_DH_lipoyl-BS"/>
</dbReference>
<dbReference type="PROSITE" id="PS50968">
    <property type="entry name" value="BIOTINYL_LIPOYL"/>
    <property type="match status" value="1"/>
</dbReference>
<comment type="pathway">
    <text evidence="2 11">Amino-acid degradation; L-lysine degradation via saccharopine pathway; glutaryl-CoA from L-lysine: step 6/6.</text>
</comment>
<evidence type="ECO:0000256" key="4">
    <source>
        <dbReference type="ARBA" id="ARBA00012945"/>
    </source>
</evidence>
<accession>A0A0T6DUI2</accession>
<evidence type="ECO:0000259" key="14">
    <source>
        <dbReference type="PROSITE" id="PS51826"/>
    </source>
</evidence>
<evidence type="ECO:0000256" key="11">
    <source>
        <dbReference type="RuleBase" id="RU361138"/>
    </source>
</evidence>
<dbReference type="GO" id="GO:0033512">
    <property type="term" value="P:L-lysine catabolic process to acetyl-CoA via saccharopine"/>
    <property type="evidence" value="ECO:0007669"/>
    <property type="project" value="UniProtKB-UniRule"/>
</dbReference>
<sequence length="411" mass="44604">MADIKAPVFPESVADGTIVEWHVTEGQQVSRDDLLAEIETDKVVLEVVAPDDGVVTKIVKDVDDTVLSDELIAQFEAGASAGEAPAVETDQPAAPVQEKQAADGGEPVQVTDKKDEAEHKDQSPAVRKAAKESGVDPKEVEGSGRGGRVTKTDMANPTLKSDSSIKSDSGRPVAESMGERTEKRVPMTRLRKRVAERLLSASQDTAMLTTFNEVNMKPLMDMRAKYKEKFEKRHGVRLGFMSLFVKAATEALKRFPAVNASLDGDDIVYHGFYDIGVAVSSDRGLVVPVLRDTDRMGMADIEAKIREYGSKAQEGKLGLDEMTGGTFTISNGGVFGSLMSTPILNPPQTAILGMHAINERPMAVDGKVEILPMMYLALSYDHRMIDGKEAVQFLVTIKELVEDPAMLLLDL</sequence>
<evidence type="ECO:0000256" key="7">
    <source>
        <dbReference type="ARBA" id="ARBA00022679"/>
    </source>
</evidence>
<dbReference type="GO" id="GO:0006099">
    <property type="term" value="P:tricarboxylic acid cycle"/>
    <property type="evidence" value="ECO:0007669"/>
    <property type="project" value="UniProtKB-UniRule"/>
</dbReference>
<evidence type="ECO:0000256" key="10">
    <source>
        <dbReference type="ARBA" id="ARBA00052761"/>
    </source>
</evidence>
<reference evidence="15 16" key="1">
    <citation type="submission" date="2015-11" db="EMBL/GenBank/DDBJ databases">
        <title>Permanent draft genome of Psychrobacter piscatorii LQ58.</title>
        <authorList>
            <person name="Zhou M."/>
            <person name="Dong B."/>
            <person name="Liu Q."/>
        </authorList>
    </citation>
    <scope>NUCLEOTIDE SEQUENCE [LARGE SCALE GENOMIC DNA]</scope>
    <source>
        <strain evidence="15 16">LQ58</strain>
    </source>
</reference>
<dbReference type="PANTHER" id="PTHR43416">
    <property type="entry name" value="DIHYDROLIPOYLLYSINE-RESIDUE SUCCINYLTRANSFERASE COMPONENT OF 2-OXOGLUTARATE DEHYDROGENASE COMPLEX, MITOCHONDRIAL-RELATED"/>
    <property type="match status" value="1"/>
</dbReference>
<comment type="function">
    <text evidence="1 11">E2 component of the 2-oxoglutarate dehydrogenase (OGDH) complex which catalyzes the second step in the conversion of 2-oxoglutarate to succinyl-CoA and CO(2).</text>
</comment>
<dbReference type="EMBL" id="LNDJ01000048">
    <property type="protein sequence ID" value="KRU23229.1"/>
    <property type="molecule type" value="Genomic_DNA"/>
</dbReference>
<evidence type="ECO:0000256" key="9">
    <source>
        <dbReference type="ARBA" id="ARBA00023315"/>
    </source>
</evidence>
<evidence type="ECO:0000256" key="5">
    <source>
        <dbReference type="ARBA" id="ARBA00019511"/>
    </source>
</evidence>
<dbReference type="Proteomes" id="UP000051202">
    <property type="component" value="Unassembled WGS sequence"/>
</dbReference>
<dbReference type="Gene3D" id="2.40.50.100">
    <property type="match status" value="1"/>
</dbReference>
<evidence type="ECO:0000256" key="3">
    <source>
        <dbReference type="ARBA" id="ARBA00007317"/>
    </source>
</evidence>
<dbReference type="InterPro" id="IPR050537">
    <property type="entry name" value="2-oxoacid_dehydrogenase"/>
</dbReference>
<dbReference type="NCBIfam" id="NF004309">
    <property type="entry name" value="PRK05704.1"/>
    <property type="match status" value="1"/>
</dbReference>
<dbReference type="Gene3D" id="3.30.559.10">
    <property type="entry name" value="Chloramphenicol acetyltransferase-like domain"/>
    <property type="match status" value="1"/>
</dbReference>
<dbReference type="GO" id="GO:0004149">
    <property type="term" value="F:dihydrolipoyllysine-residue succinyltransferase activity"/>
    <property type="evidence" value="ECO:0007669"/>
    <property type="project" value="UniProtKB-UniRule"/>
</dbReference>
<evidence type="ECO:0000256" key="8">
    <source>
        <dbReference type="ARBA" id="ARBA00022823"/>
    </source>
</evidence>
<dbReference type="NCBIfam" id="TIGR01347">
    <property type="entry name" value="sucB"/>
    <property type="match status" value="1"/>
</dbReference>
<dbReference type="InterPro" id="IPR006255">
    <property type="entry name" value="SucB"/>
</dbReference>
<gene>
    <name evidence="15" type="ORF">AS194_05255</name>
</gene>
<dbReference type="AlphaFoldDB" id="A0A0T6DUI2"/>
<feature type="compositionally biased region" description="Basic and acidic residues" evidence="12">
    <location>
        <begin position="129"/>
        <end position="142"/>
    </location>
</feature>
<dbReference type="RefSeq" id="WP_058023971.1">
    <property type="nucleotide sequence ID" value="NZ_LNDJ01000048.1"/>
</dbReference>
<dbReference type="FunFam" id="3.30.559.10:FF:000007">
    <property type="entry name" value="Dihydrolipoamide acetyltransferase component of pyruvate dehydrogenase complex"/>
    <property type="match status" value="1"/>
</dbReference>
<dbReference type="GO" id="GO:0005829">
    <property type="term" value="C:cytosol"/>
    <property type="evidence" value="ECO:0007669"/>
    <property type="project" value="TreeGrafter"/>
</dbReference>
<evidence type="ECO:0000313" key="15">
    <source>
        <dbReference type="EMBL" id="KRU23229.1"/>
    </source>
</evidence>
<feature type="compositionally biased region" description="Basic and acidic residues" evidence="12">
    <location>
        <begin position="111"/>
        <end position="122"/>
    </location>
</feature>
<comment type="similarity">
    <text evidence="3 11">Belongs to the 2-oxoacid dehydrogenase family.</text>
</comment>
<dbReference type="InterPro" id="IPR011053">
    <property type="entry name" value="Single_hybrid_motif"/>
</dbReference>
<evidence type="ECO:0000256" key="2">
    <source>
        <dbReference type="ARBA" id="ARBA00005145"/>
    </source>
</evidence>
<keyword evidence="8 11" id="KW-0450">Lipoyl</keyword>
<evidence type="ECO:0000313" key="16">
    <source>
        <dbReference type="Proteomes" id="UP000051202"/>
    </source>
</evidence>